<dbReference type="AlphaFoldDB" id="A0A1T3NQK7"/>
<dbReference type="SMART" id="SM00028">
    <property type="entry name" value="TPR"/>
    <property type="match status" value="2"/>
</dbReference>
<name>A0A1T3NQK7_9ACTN</name>
<evidence type="ECO:0000313" key="3">
    <source>
        <dbReference type="Proteomes" id="UP000190037"/>
    </source>
</evidence>
<dbReference type="InterPro" id="IPR019734">
    <property type="entry name" value="TPR_rpt"/>
</dbReference>
<dbReference type="Gene3D" id="1.25.40.10">
    <property type="entry name" value="Tetratricopeptide repeat domain"/>
    <property type="match status" value="1"/>
</dbReference>
<dbReference type="GO" id="GO:0003743">
    <property type="term" value="F:translation initiation factor activity"/>
    <property type="evidence" value="ECO:0007669"/>
    <property type="project" value="UniProtKB-KW"/>
</dbReference>
<dbReference type="InterPro" id="IPR011990">
    <property type="entry name" value="TPR-like_helical_dom_sf"/>
</dbReference>
<feature type="transmembrane region" description="Helical" evidence="1">
    <location>
        <begin position="335"/>
        <end position="354"/>
    </location>
</feature>
<evidence type="ECO:0000313" key="2">
    <source>
        <dbReference type="EMBL" id="OPC79203.1"/>
    </source>
</evidence>
<dbReference type="Proteomes" id="UP000190037">
    <property type="component" value="Unassembled WGS sequence"/>
</dbReference>
<keyword evidence="1" id="KW-0812">Transmembrane</keyword>
<evidence type="ECO:0000256" key="1">
    <source>
        <dbReference type="SAM" id="Phobius"/>
    </source>
</evidence>
<dbReference type="STRING" id="159449.B4N89_34615"/>
<dbReference type="OrthoDB" id="4201407at2"/>
<dbReference type="EMBL" id="MWQN01000002">
    <property type="protein sequence ID" value="OPC79203.1"/>
    <property type="molecule type" value="Genomic_DNA"/>
</dbReference>
<protein>
    <submittedName>
        <fullName evidence="2">Translation initiation factor IF-2</fullName>
    </submittedName>
</protein>
<feature type="transmembrane region" description="Helical" evidence="1">
    <location>
        <begin position="237"/>
        <end position="254"/>
    </location>
</feature>
<feature type="transmembrane region" description="Helical" evidence="1">
    <location>
        <begin position="306"/>
        <end position="329"/>
    </location>
</feature>
<reference evidence="2 3" key="1">
    <citation type="submission" date="2017-03" db="EMBL/GenBank/DDBJ databases">
        <title>Draft genome sequence of Streptomyces scabrisporus NF3, endophyte isolated from Amphipterygium adstringens.</title>
        <authorList>
            <person name="Vazquez M."/>
            <person name="Ceapa C.D."/>
            <person name="Rodriguez Luna D."/>
            <person name="Sanchez Esquivel S."/>
        </authorList>
    </citation>
    <scope>NUCLEOTIDE SEQUENCE [LARGE SCALE GENOMIC DNA]</scope>
    <source>
        <strain evidence="2 3">NF3</strain>
    </source>
</reference>
<organism evidence="2 3">
    <name type="scientific">Embleya scabrispora</name>
    <dbReference type="NCBI Taxonomy" id="159449"/>
    <lineage>
        <taxon>Bacteria</taxon>
        <taxon>Bacillati</taxon>
        <taxon>Actinomycetota</taxon>
        <taxon>Actinomycetes</taxon>
        <taxon>Kitasatosporales</taxon>
        <taxon>Streptomycetaceae</taxon>
        <taxon>Embleya</taxon>
    </lineage>
</organism>
<keyword evidence="1" id="KW-1133">Transmembrane helix</keyword>
<dbReference type="RefSeq" id="WP_078980419.1">
    <property type="nucleotide sequence ID" value="NZ_MWQN01000002.1"/>
</dbReference>
<comment type="caution">
    <text evidence="2">The sequence shown here is derived from an EMBL/GenBank/DDBJ whole genome shotgun (WGS) entry which is preliminary data.</text>
</comment>
<sequence length="360" mass="39636">MTEHPLVEQARALLTLDRDEEAGELLARRLAEDPDDVRAWVQLAYVHQGLGRDEEVLTATAAALALAPDDYEALIVRAYALRRSTRREEAEATARAAIGLAPELWNGYAALSEALTAWQERWPEAFDAASTAVRFGPEAVNAHRALWKASLLVGRNDVRAQAVREVLRLDPQNAWALAELADRAEYDATRAPLIGAGAKLTASADAAATALVADPSSERFRKQIDAAVFRMLRGTRWIALVCLVLAALAARVFPTGDDATSLPAPLGTRVWALTLMALAWAFGAWRRYRRLRAGVRLSMWSLVRRVGWARLVVVQSAWITTTAVVIALSPWSDRLIPQILFWVALVPTLLTIRLERAAAR</sequence>
<feature type="transmembrane region" description="Helical" evidence="1">
    <location>
        <begin position="266"/>
        <end position="285"/>
    </location>
</feature>
<proteinExistence type="predicted"/>
<keyword evidence="2" id="KW-0396">Initiation factor</keyword>
<gene>
    <name evidence="2" type="ORF">B4N89_34615</name>
</gene>
<keyword evidence="3" id="KW-1185">Reference proteome</keyword>
<accession>A0A1T3NQK7</accession>
<keyword evidence="1" id="KW-0472">Membrane</keyword>
<dbReference type="SUPFAM" id="SSF48452">
    <property type="entry name" value="TPR-like"/>
    <property type="match status" value="1"/>
</dbReference>
<keyword evidence="2" id="KW-0648">Protein biosynthesis</keyword>